<dbReference type="Gene3D" id="3.30.559.10">
    <property type="entry name" value="Chloramphenicol acetyltransferase-like domain"/>
    <property type="match status" value="1"/>
</dbReference>
<name>A0A6G3XYI4_9ACTN</name>
<dbReference type="PROSITE" id="PS00012">
    <property type="entry name" value="PHOSPHOPANTETHEINE"/>
    <property type="match status" value="1"/>
</dbReference>
<dbReference type="AlphaFoldDB" id="A0A6G3XYI4"/>
<protein>
    <recommendedName>
        <fullName evidence="4">Carrier domain-containing protein</fullName>
    </recommendedName>
</protein>
<comment type="caution">
    <text evidence="5">The sequence shown here is derived from an EMBL/GenBank/DDBJ whole genome shotgun (WGS) entry which is preliminary data.</text>
</comment>
<evidence type="ECO:0000259" key="4">
    <source>
        <dbReference type="PROSITE" id="PS50075"/>
    </source>
</evidence>
<dbReference type="EMBL" id="JAAGMN010009916">
    <property type="protein sequence ID" value="NEE22763.1"/>
    <property type="molecule type" value="Genomic_DNA"/>
</dbReference>
<evidence type="ECO:0000313" key="5">
    <source>
        <dbReference type="EMBL" id="NEE22763.1"/>
    </source>
</evidence>
<dbReference type="PROSITE" id="PS50075">
    <property type="entry name" value="CARRIER"/>
    <property type="match status" value="1"/>
</dbReference>
<keyword evidence="3" id="KW-0597">Phosphoprotein</keyword>
<dbReference type="InterPro" id="IPR009081">
    <property type="entry name" value="PP-bd_ACP"/>
</dbReference>
<feature type="non-terminal residue" evidence="5">
    <location>
        <position position="162"/>
    </location>
</feature>
<feature type="non-terminal residue" evidence="5">
    <location>
        <position position="1"/>
    </location>
</feature>
<dbReference type="InterPro" id="IPR006162">
    <property type="entry name" value="Ppantetheine_attach_site"/>
</dbReference>
<reference evidence="5" key="1">
    <citation type="submission" date="2020-01" db="EMBL/GenBank/DDBJ databases">
        <title>Insect and environment-associated Actinomycetes.</title>
        <authorList>
            <person name="Currrie C."/>
            <person name="Chevrette M."/>
            <person name="Carlson C."/>
            <person name="Stubbendieck R."/>
            <person name="Wendt-Pienkowski E."/>
        </authorList>
    </citation>
    <scope>NUCLEOTIDE SEQUENCE</scope>
    <source>
        <strain evidence="5">SID7499</strain>
    </source>
</reference>
<dbReference type="Pfam" id="PF00550">
    <property type="entry name" value="PP-binding"/>
    <property type="match status" value="1"/>
</dbReference>
<keyword evidence="2" id="KW-0596">Phosphopantetheine</keyword>
<dbReference type="PANTHER" id="PTHR45398">
    <property type="match status" value="1"/>
</dbReference>
<evidence type="ECO:0000256" key="3">
    <source>
        <dbReference type="ARBA" id="ARBA00022553"/>
    </source>
</evidence>
<dbReference type="PANTHER" id="PTHR45398:SF1">
    <property type="entry name" value="ENZYME, PUTATIVE (JCVI)-RELATED"/>
    <property type="match status" value="1"/>
</dbReference>
<dbReference type="Gene3D" id="1.10.1200.10">
    <property type="entry name" value="ACP-like"/>
    <property type="match status" value="1"/>
</dbReference>
<feature type="domain" description="Carrier" evidence="4">
    <location>
        <begin position="1"/>
        <end position="47"/>
    </location>
</feature>
<evidence type="ECO:0000256" key="2">
    <source>
        <dbReference type="ARBA" id="ARBA00022450"/>
    </source>
</evidence>
<accession>A0A6G3XYI4</accession>
<dbReference type="SUPFAM" id="SSF52777">
    <property type="entry name" value="CoA-dependent acyltransferases"/>
    <property type="match status" value="1"/>
</dbReference>
<organism evidence="5">
    <name type="scientific">Streptomyces sp. SID7499</name>
    <dbReference type="NCBI Taxonomy" id="2706086"/>
    <lineage>
        <taxon>Bacteria</taxon>
        <taxon>Bacillati</taxon>
        <taxon>Actinomycetota</taxon>
        <taxon>Actinomycetes</taxon>
        <taxon>Kitasatosporales</taxon>
        <taxon>Streptomycetaceae</taxon>
        <taxon>Streptomyces</taxon>
    </lineage>
</organism>
<dbReference type="InterPro" id="IPR023213">
    <property type="entry name" value="CAT-like_dom_sf"/>
</dbReference>
<proteinExistence type="predicted"/>
<sequence>FFDIGGDSIVSIKLVSRARTAGIEFTARDVFEHKTVARLAAAARVGGEKSPAVRDDSDGSGPVPLLPIIHWMRERGGPVQRFNQTMMVVAPADLGVQRLETALQAVLDHHDALRMRLRRTGGLIWNLDIPPRGELRAADCIRRVDIAGLDKEATGARIGEHG</sequence>
<comment type="cofactor">
    <cofactor evidence="1">
        <name>pantetheine 4'-phosphate</name>
        <dbReference type="ChEBI" id="CHEBI:47942"/>
    </cofactor>
</comment>
<evidence type="ECO:0000256" key="1">
    <source>
        <dbReference type="ARBA" id="ARBA00001957"/>
    </source>
</evidence>
<dbReference type="SUPFAM" id="SSF47336">
    <property type="entry name" value="ACP-like"/>
    <property type="match status" value="1"/>
</dbReference>
<dbReference type="InterPro" id="IPR036736">
    <property type="entry name" value="ACP-like_sf"/>
</dbReference>
<gene>
    <name evidence="5" type="ORF">G3M58_91970</name>
</gene>